<feature type="binding site" evidence="10">
    <location>
        <position position="62"/>
    </location>
    <ligand>
        <name>Mg(2+)</name>
        <dbReference type="ChEBI" id="CHEBI:18420"/>
    </ligand>
</feature>
<feature type="domain" description="Non-canonical purine NTP phosphatase/PRRC1" evidence="11">
    <location>
        <begin position="6"/>
        <end position="155"/>
    </location>
</feature>
<evidence type="ECO:0000256" key="9">
    <source>
        <dbReference type="ARBA" id="ARBA00048781"/>
    </source>
</evidence>
<proteinExistence type="inferred from homology"/>
<gene>
    <name evidence="12" type="ORF">ACFFHF_01620</name>
</gene>
<reference evidence="12 13" key="1">
    <citation type="submission" date="2024-09" db="EMBL/GenBank/DDBJ databases">
        <authorList>
            <person name="Sun Q."/>
            <person name="Mori K."/>
        </authorList>
    </citation>
    <scope>NUCLEOTIDE SEQUENCE [LARGE SCALE GENOMIC DNA]</scope>
    <source>
        <strain evidence="12 13">CGMCC 1.9126</strain>
    </source>
</reference>
<evidence type="ECO:0000256" key="5">
    <source>
        <dbReference type="ARBA" id="ARBA00022842"/>
    </source>
</evidence>
<evidence type="ECO:0000256" key="6">
    <source>
        <dbReference type="ARBA" id="ARBA00023080"/>
    </source>
</evidence>
<evidence type="ECO:0000256" key="10">
    <source>
        <dbReference type="HAMAP-Rule" id="MF_00648"/>
    </source>
</evidence>
<dbReference type="PANTHER" id="PTHR34699">
    <property type="match status" value="1"/>
</dbReference>
<dbReference type="InterPro" id="IPR026533">
    <property type="entry name" value="NTPase/PRRC1"/>
</dbReference>
<dbReference type="InterPro" id="IPR029001">
    <property type="entry name" value="ITPase-like_fam"/>
</dbReference>
<keyword evidence="5 10" id="KW-0460">Magnesium</keyword>
<keyword evidence="7 10" id="KW-0464">Manganese</keyword>
<dbReference type="Proteomes" id="UP001589738">
    <property type="component" value="Unassembled WGS sequence"/>
</dbReference>
<evidence type="ECO:0000313" key="13">
    <source>
        <dbReference type="Proteomes" id="UP001589738"/>
    </source>
</evidence>
<keyword evidence="4 10" id="KW-0378">Hydrolase</keyword>
<sequence length="176" mass="19365">MYVAVGSKNQTKVKAVEEAFKKYDAKVKGMDVPSGVSEQPFSDEETIQGAINRAQAALENNDAELGIGLEGGVQQTKFGMMLCNWGALVQYGKSPIISCGARILLPKEIEHRLIVGEELGPIMDDFMKKTNIRSKEGAIGIFTNGLIPRQEMFLHVSTLLVGQYEYRNINGLETQL</sequence>
<accession>A0ABV6KL54</accession>
<evidence type="ECO:0000256" key="7">
    <source>
        <dbReference type="ARBA" id="ARBA00023211"/>
    </source>
</evidence>
<evidence type="ECO:0000256" key="2">
    <source>
        <dbReference type="ARBA" id="ARBA00022723"/>
    </source>
</evidence>
<dbReference type="SUPFAM" id="SSF52972">
    <property type="entry name" value="ITPase-like"/>
    <property type="match status" value="1"/>
</dbReference>
<dbReference type="PANTHER" id="PTHR34699:SF2">
    <property type="entry name" value="NON-CANONICAL PURINE NTP PHOSPHATASE_PRRC1 DOMAIN-CONTAINING PROTEIN"/>
    <property type="match status" value="1"/>
</dbReference>
<dbReference type="EC" id="3.6.1.73" evidence="10"/>
<keyword evidence="2 10" id="KW-0479">Metal-binding</keyword>
<comment type="function">
    <text evidence="10">Phosphatase that hydrolyzes non-canonical purine nucleotides such as XTP and ITP to their respective diphosphate derivatives. Probably excludes non-canonical purines from DNA/RNA precursor pool, thus preventing their incorporation into DNA/RNA and avoiding chromosomal lesions.</text>
</comment>
<dbReference type="EMBL" id="JBHLUU010000009">
    <property type="protein sequence ID" value="MFC0474014.1"/>
    <property type="molecule type" value="Genomic_DNA"/>
</dbReference>
<evidence type="ECO:0000256" key="4">
    <source>
        <dbReference type="ARBA" id="ARBA00022801"/>
    </source>
</evidence>
<dbReference type="NCBIfam" id="NF002850">
    <property type="entry name" value="PRK03114.1"/>
    <property type="match status" value="1"/>
</dbReference>
<keyword evidence="6 10" id="KW-0546">Nucleotide metabolism</keyword>
<keyword evidence="3 10" id="KW-0547">Nucleotide-binding</keyword>
<comment type="cofactor">
    <cofactor evidence="10">
        <name>Mg(2+)</name>
        <dbReference type="ChEBI" id="CHEBI:18420"/>
    </cofactor>
    <cofactor evidence="10">
        <name>Mn(2+)</name>
        <dbReference type="ChEBI" id="CHEBI:29035"/>
    </cofactor>
    <text evidence="10">Binds 1 divalent metal cation per subunit; can use either Mg(2+) or Mn(2+).</text>
</comment>
<name>A0ABV6KL54_9BACI</name>
<dbReference type="Gene3D" id="3.90.950.10">
    <property type="match status" value="1"/>
</dbReference>
<evidence type="ECO:0000256" key="3">
    <source>
        <dbReference type="ARBA" id="ARBA00022741"/>
    </source>
</evidence>
<organism evidence="12 13">
    <name type="scientific">Robertmurraya beringensis</name>
    <dbReference type="NCBI Taxonomy" id="641660"/>
    <lineage>
        <taxon>Bacteria</taxon>
        <taxon>Bacillati</taxon>
        <taxon>Bacillota</taxon>
        <taxon>Bacilli</taxon>
        <taxon>Bacillales</taxon>
        <taxon>Bacillaceae</taxon>
        <taxon>Robertmurraya</taxon>
    </lineage>
</organism>
<dbReference type="InterPro" id="IPR002786">
    <property type="entry name" value="Non_canon_purine_NTPase"/>
</dbReference>
<dbReference type="HAMAP" id="MF_00648">
    <property type="entry name" value="Non_canon_purine_NTPase_YjjX"/>
    <property type="match status" value="1"/>
</dbReference>
<protein>
    <recommendedName>
        <fullName evidence="10">Probable inosine/xanthosine triphosphatase</fullName>
        <shortName evidence="10">ITPase/XTPase</shortName>
        <ecNumber evidence="10">3.6.1.73</ecNumber>
    </recommendedName>
    <alternativeName>
        <fullName evidence="10">Non-canonical purine NTP phosphatase</fullName>
    </alternativeName>
    <alternativeName>
        <fullName evidence="10">Non-standard purine NTP phosphatase</fullName>
    </alternativeName>
    <alternativeName>
        <fullName evidence="10">Nucleoside-triphosphate phosphatase</fullName>
        <shortName evidence="10">NTPase</shortName>
    </alternativeName>
</protein>
<dbReference type="RefSeq" id="WP_160546936.1">
    <property type="nucleotide sequence ID" value="NZ_JBHLUU010000009.1"/>
</dbReference>
<dbReference type="Pfam" id="PF01931">
    <property type="entry name" value="NTPase_I-T"/>
    <property type="match status" value="1"/>
</dbReference>
<evidence type="ECO:0000256" key="1">
    <source>
        <dbReference type="ARBA" id="ARBA00001936"/>
    </source>
</evidence>
<comment type="caution">
    <text evidence="12">The sequence shown here is derived from an EMBL/GenBank/DDBJ whole genome shotgun (WGS) entry which is preliminary data.</text>
</comment>
<keyword evidence="13" id="KW-1185">Reference proteome</keyword>
<comment type="cofactor">
    <cofactor evidence="1">
        <name>Mn(2+)</name>
        <dbReference type="ChEBI" id="CHEBI:29035"/>
    </cofactor>
</comment>
<evidence type="ECO:0000256" key="8">
    <source>
        <dbReference type="ARBA" id="ARBA00048174"/>
    </source>
</evidence>
<comment type="catalytic activity">
    <reaction evidence="8 10">
        <text>ITP + H2O = IDP + phosphate + H(+)</text>
        <dbReference type="Rhea" id="RHEA:28330"/>
        <dbReference type="ChEBI" id="CHEBI:15377"/>
        <dbReference type="ChEBI" id="CHEBI:15378"/>
        <dbReference type="ChEBI" id="CHEBI:43474"/>
        <dbReference type="ChEBI" id="CHEBI:58280"/>
        <dbReference type="ChEBI" id="CHEBI:61402"/>
        <dbReference type="EC" id="3.6.1.73"/>
    </reaction>
</comment>
<comment type="similarity">
    <text evidence="10">Belongs to the YjjX NTPase family.</text>
</comment>
<feature type="binding site" evidence="10">
    <location>
        <begin position="62"/>
        <end position="63"/>
    </location>
    <ligand>
        <name>substrate</name>
    </ligand>
</feature>
<evidence type="ECO:0000313" key="12">
    <source>
        <dbReference type="EMBL" id="MFC0474014.1"/>
    </source>
</evidence>
<dbReference type="InterPro" id="IPR050299">
    <property type="entry name" value="YjjX_NTPase"/>
</dbReference>
<comment type="subunit">
    <text evidence="10">Homodimer.</text>
</comment>
<evidence type="ECO:0000259" key="11">
    <source>
        <dbReference type="Pfam" id="PF01931"/>
    </source>
</evidence>
<comment type="caution">
    <text evidence="10">Lacks conserved residue(s) required for the propagation of feature annotation.</text>
</comment>
<comment type="catalytic activity">
    <reaction evidence="9 10">
        <text>XTP + H2O = XDP + phosphate + H(+)</text>
        <dbReference type="Rhea" id="RHEA:28406"/>
        <dbReference type="ChEBI" id="CHEBI:15377"/>
        <dbReference type="ChEBI" id="CHEBI:15378"/>
        <dbReference type="ChEBI" id="CHEBI:43474"/>
        <dbReference type="ChEBI" id="CHEBI:59884"/>
        <dbReference type="ChEBI" id="CHEBI:61314"/>
        <dbReference type="EC" id="3.6.1.73"/>
    </reaction>
</comment>